<evidence type="ECO:0000256" key="6">
    <source>
        <dbReference type="ARBA" id="ARBA00022825"/>
    </source>
</evidence>
<feature type="domain" description="PA" evidence="11">
    <location>
        <begin position="354"/>
        <end position="423"/>
    </location>
</feature>
<dbReference type="Proteomes" id="UP001180453">
    <property type="component" value="Unassembled WGS sequence"/>
</dbReference>
<evidence type="ECO:0000256" key="8">
    <source>
        <dbReference type="RuleBase" id="RU003355"/>
    </source>
</evidence>
<dbReference type="InterPro" id="IPR023827">
    <property type="entry name" value="Peptidase_S8_Asp-AS"/>
</dbReference>
<feature type="signal peptide" evidence="9">
    <location>
        <begin position="1"/>
        <end position="25"/>
    </location>
</feature>
<dbReference type="InterPro" id="IPR050131">
    <property type="entry name" value="Peptidase_S8_subtilisin-like"/>
</dbReference>
<dbReference type="RefSeq" id="WP_310271264.1">
    <property type="nucleotide sequence ID" value="NZ_JAVDXU010000004.1"/>
</dbReference>
<evidence type="ECO:0000256" key="3">
    <source>
        <dbReference type="ARBA" id="ARBA00022670"/>
    </source>
</evidence>
<keyword evidence="5 7" id="KW-0378">Hydrolase</keyword>
<evidence type="ECO:0000256" key="1">
    <source>
        <dbReference type="ARBA" id="ARBA00011073"/>
    </source>
</evidence>
<dbReference type="Gene3D" id="3.40.50.200">
    <property type="entry name" value="Peptidase S8/S53 domain"/>
    <property type="match status" value="1"/>
</dbReference>
<organism evidence="12 13">
    <name type="scientific">Roseateles saccharophilus</name>
    <name type="common">Pseudomonas saccharophila</name>
    <dbReference type="NCBI Taxonomy" id="304"/>
    <lineage>
        <taxon>Bacteria</taxon>
        <taxon>Pseudomonadati</taxon>
        <taxon>Pseudomonadota</taxon>
        <taxon>Betaproteobacteria</taxon>
        <taxon>Burkholderiales</taxon>
        <taxon>Sphaerotilaceae</taxon>
        <taxon>Roseateles</taxon>
    </lineage>
</organism>
<sequence length="515" mass="51681">MQQPRFALRAFVLCLGAAAFSTAFAAKDEVQVIVGHKANGGGAVRAEVGKGGGRVVDDLSDIDALVVAMPRGAAQALAKHAQVDFVDAPVQRRVLGSRGVRATGSQAQVAPYGIAMVQADQLSDAQAGNRRVCIVDSGINATHEDLAGVPMTGENFTKSGAWNTDENSHGTHVAGTIAALNNSVGVVGVAPSGRLNLHIAKVFDASGSASDAVITRAMLNCGRNGANVISMSLGGAEGSRTEARAVARLAKQGILIIAAAGNDGNNTISYPAGFPEVVSVAAIDSNKVVADFSQFNADVELAAPGVGVLSTVPAFSQTGASLNVGGSGYTVQSMDGSPRASATGSLADFGLGSTATPGSMSGKVCLIQRGTISFADKVLNCQNSGGVGAVIYNNTAGDLFGTLGETVTTIPSAGATQADGATLLGSLGQSATVAVFGLPDLYAAYNGTSMATPHVSAVAALVWSLHPGCTAAQLRASLNKSALDLGAPGRDDYYGNGLVQAKAAHDRINGLGCGN</sequence>
<evidence type="ECO:0000256" key="5">
    <source>
        <dbReference type="ARBA" id="ARBA00022801"/>
    </source>
</evidence>
<feature type="active site" description="Charge relay system" evidence="7">
    <location>
        <position position="136"/>
    </location>
</feature>
<dbReference type="Pfam" id="PF00082">
    <property type="entry name" value="Peptidase_S8"/>
    <property type="match status" value="2"/>
</dbReference>
<evidence type="ECO:0000259" key="11">
    <source>
        <dbReference type="Pfam" id="PF02225"/>
    </source>
</evidence>
<keyword evidence="4 9" id="KW-0732">Signal</keyword>
<dbReference type="InterPro" id="IPR023828">
    <property type="entry name" value="Peptidase_S8_Ser-AS"/>
</dbReference>
<evidence type="ECO:0000313" key="12">
    <source>
        <dbReference type="EMBL" id="MDR7272332.1"/>
    </source>
</evidence>
<keyword evidence="13" id="KW-1185">Reference proteome</keyword>
<feature type="domain" description="Peptidase S8/S53" evidence="10">
    <location>
        <begin position="132"/>
        <end position="312"/>
    </location>
</feature>
<protein>
    <submittedName>
        <fullName evidence="12">Subtilisin family serine protease</fullName>
    </submittedName>
</protein>
<dbReference type="PRINTS" id="PR00723">
    <property type="entry name" value="SUBTILISIN"/>
</dbReference>
<feature type="chain" id="PRO_5047100772" evidence="9">
    <location>
        <begin position="26"/>
        <end position="515"/>
    </location>
</feature>
<keyword evidence="2" id="KW-0134">Cell wall</keyword>
<feature type="active site" description="Charge relay system" evidence="7">
    <location>
        <position position="449"/>
    </location>
</feature>
<name>A0ABU1YU07_ROSSA</name>
<dbReference type="SUPFAM" id="SSF52743">
    <property type="entry name" value="Subtilisin-like"/>
    <property type="match status" value="1"/>
</dbReference>
<dbReference type="Pfam" id="PF02225">
    <property type="entry name" value="PA"/>
    <property type="match status" value="1"/>
</dbReference>
<dbReference type="PROSITE" id="PS00136">
    <property type="entry name" value="SUBTILASE_ASP"/>
    <property type="match status" value="1"/>
</dbReference>
<dbReference type="InterPro" id="IPR022398">
    <property type="entry name" value="Peptidase_S8_His-AS"/>
</dbReference>
<evidence type="ECO:0000256" key="7">
    <source>
        <dbReference type="PROSITE-ProRule" id="PRU01240"/>
    </source>
</evidence>
<dbReference type="GO" id="GO:0006508">
    <property type="term" value="P:proteolysis"/>
    <property type="evidence" value="ECO:0007669"/>
    <property type="project" value="UniProtKB-KW"/>
</dbReference>
<comment type="caution">
    <text evidence="12">The sequence shown here is derived from an EMBL/GenBank/DDBJ whole genome shotgun (WGS) entry which is preliminary data.</text>
</comment>
<evidence type="ECO:0000256" key="2">
    <source>
        <dbReference type="ARBA" id="ARBA00022512"/>
    </source>
</evidence>
<dbReference type="GO" id="GO:0008233">
    <property type="term" value="F:peptidase activity"/>
    <property type="evidence" value="ECO:0007669"/>
    <property type="project" value="UniProtKB-KW"/>
</dbReference>
<accession>A0ABU1YU07</accession>
<evidence type="ECO:0000256" key="9">
    <source>
        <dbReference type="SAM" id="SignalP"/>
    </source>
</evidence>
<dbReference type="InterPro" id="IPR000209">
    <property type="entry name" value="Peptidase_S8/S53_dom"/>
</dbReference>
<evidence type="ECO:0000313" key="13">
    <source>
        <dbReference type="Proteomes" id="UP001180453"/>
    </source>
</evidence>
<evidence type="ECO:0000259" key="10">
    <source>
        <dbReference type="Pfam" id="PF00082"/>
    </source>
</evidence>
<keyword evidence="3 7" id="KW-0645">Protease</keyword>
<dbReference type="PANTHER" id="PTHR43806">
    <property type="entry name" value="PEPTIDASE S8"/>
    <property type="match status" value="1"/>
</dbReference>
<dbReference type="InterPro" id="IPR036852">
    <property type="entry name" value="Peptidase_S8/S53_dom_sf"/>
</dbReference>
<dbReference type="PROSITE" id="PS51892">
    <property type="entry name" value="SUBTILASE"/>
    <property type="match status" value="1"/>
</dbReference>
<evidence type="ECO:0000256" key="4">
    <source>
        <dbReference type="ARBA" id="ARBA00022729"/>
    </source>
</evidence>
<gene>
    <name evidence="12" type="ORF">J2X20_005006</name>
</gene>
<keyword evidence="6 7" id="KW-0720">Serine protease</keyword>
<keyword evidence="2" id="KW-0964">Secreted</keyword>
<dbReference type="PANTHER" id="PTHR43806:SF11">
    <property type="entry name" value="CEREVISIN-RELATED"/>
    <property type="match status" value="1"/>
</dbReference>
<dbReference type="InterPro" id="IPR003137">
    <property type="entry name" value="PA_domain"/>
</dbReference>
<dbReference type="PROSITE" id="PS00137">
    <property type="entry name" value="SUBTILASE_HIS"/>
    <property type="match status" value="1"/>
</dbReference>
<dbReference type="EMBL" id="JAVDXU010000004">
    <property type="protein sequence ID" value="MDR7272332.1"/>
    <property type="molecule type" value="Genomic_DNA"/>
</dbReference>
<reference evidence="12 13" key="1">
    <citation type="submission" date="2023-07" db="EMBL/GenBank/DDBJ databases">
        <title>Sorghum-associated microbial communities from plants grown in Nebraska, USA.</title>
        <authorList>
            <person name="Schachtman D."/>
        </authorList>
    </citation>
    <scope>NUCLEOTIDE SEQUENCE [LARGE SCALE GENOMIC DNA]</scope>
    <source>
        <strain evidence="12 13">BE314</strain>
    </source>
</reference>
<dbReference type="PROSITE" id="PS00138">
    <property type="entry name" value="SUBTILASE_SER"/>
    <property type="match status" value="1"/>
</dbReference>
<dbReference type="InterPro" id="IPR015500">
    <property type="entry name" value="Peptidase_S8_subtilisin-rel"/>
</dbReference>
<dbReference type="Gene3D" id="3.50.30.30">
    <property type="match status" value="1"/>
</dbReference>
<feature type="domain" description="Peptidase S8/S53" evidence="10">
    <location>
        <begin position="441"/>
        <end position="497"/>
    </location>
</feature>
<proteinExistence type="inferred from homology"/>
<feature type="active site" description="Charge relay system" evidence="7">
    <location>
        <position position="169"/>
    </location>
</feature>
<comment type="similarity">
    <text evidence="1 7 8">Belongs to the peptidase S8 family.</text>
</comment>